<comment type="caution">
    <text evidence="2">The sequence shown here is derived from an EMBL/GenBank/DDBJ whole genome shotgun (WGS) entry which is preliminary data.</text>
</comment>
<dbReference type="AlphaFoldDB" id="A0A8X6WS81"/>
<evidence type="ECO:0000313" key="2">
    <source>
        <dbReference type="EMBL" id="GFY40388.1"/>
    </source>
</evidence>
<gene>
    <name evidence="2" type="ORF">TNIN_400171</name>
</gene>
<name>A0A8X6WS81_9ARAC</name>
<protein>
    <submittedName>
        <fullName evidence="2">Uncharacterized protein</fullName>
    </submittedName>
</protein>
<dbReference type="EMBL" id="BMAV01001883">
    <property type="protein sequence ID" value="GFY40388.1"/>
    <property type="molecule type" value="Genomic_DNA"/>
</dbReference>
<dbReference type="Proteomes" id="UP000886998">
    <property type="component" value="Unassembled WGS sequence"/>
</dbReference>
<sequence>MSSSTISRDRKKSRRESTEVPFEKSYNLRPRRRTEEPRPAKNTVGKARKGRQGEYKPYNKKFQYNQGMKSDDTSSLNVNVGDRI</sequence>
<accession>A0A8X6WS81</accession>
<reference evidence="2" key="1">
    <citation type="submission" date="2020-08" db="EMBL/GenBank/DDBJ databases">
        <title>Multicomponent nature underlies the extraordinary mechanical properties of spider dragline silk.</title>
        <authorList>
            <person name="Kono N."/>
            <person name="Nakamura H."/>
            <person name="Mori M."/>
            <person name="Yoshida Y."/>
            <person name="Ohtoshi R."/>
            <person name="Malay A.D."/>
            <person name="Moran D.A.P."/>
            <person name="Tomita M."/>
            <person name="Numata K."/>
            <person name="Arakawa K."/>
        </authorList>
    </citation>
    <scope>NUCLEOTIDE SEQUENCE</scope>
</reference>
<feature type="region of interest" description="Disordered" evidence="1">
    <location>
        <begin position="1"/>
        <end position="84"/>
    </location>
</feature>
<keyword evidence="3" id="KW-1185">Reference proteome</keyword>
<evidence type="ECO:0000256" key="1">
    <source>
        <dbReference type="SAM" id="MobiDB-lite"/>
    </source>
</evidence>
<proteinExistence type="predicted"/>
<organism evidence="2 3">
    <name type="scientific">Trichonephila inaurata madagascariensis</name>
    <dbReference type="NCBI Taxonomy" id="2747483"/>
    <lineage>
        <taxon>Eukaryota</taxon>
        <taxon>Metazoa</taxon>
        <taxon>Ecdysozoa</taxon>
        <taxon>Arthropoda</taxon>
        <taxon>Chelicerata</taxon>
        <taxon>Arachnida</taxon>
        <taxon>Araneae</taxon>
        <taxon>Araneomorphae</taxon>
        <taxon>Entelegynae</taxon>
        <taxon>Araneoidea</taxon>
        <taxon>Nephilidae</taxon>
        <taxon>Trichonephila</taxon>
        <taxon>Trichonephila inaurata</taxon>
    </lineage>
</organism>
<feature type="compositionally biased region" description="Polar residues" evidence="1">
    <location>
        <begin position="62"/>
        <end position="78"/>
    </location>
</feature>
<evidence type="ECO:0000313" key="3">
    <source>
        <dbReference type="Proteomes" id="UP000886998"/>
    </source>
</evidence>